<dbReference type="PANTHER" id="PTHR31692">
    <property type="entry name" value="EXPANSIN-B3"/>
    <property type="match status" value="1"/>
</dbReference>
<dbReference type="InterPro" id="IPR007112">
    <property type="entry name" value="Expansin/allergen_DPBB_dom"/>
</dbReference>
<dbReference type="Pfam" id="PF01357">
    <property type="entry name" value="Expansin_C"/>
    <property type="match status" value="1"/>
</dbReference>
<evidence type="ECO:0000259" key="4">
    <source>
        <dbReference type="PROSITE" id="PS50842"/>
    </source>
</evidence>
<keyword evidence="2" id="KW-0964">Secreted</keyword>
<sequence>MASGGCVHPARAGYLSSLSVFSAGACGYGPMALGFNGGYVAAATSTLYRGGVACGACFQVRCKNMKICHSEGVKVILTDLNEGNGTELILSRPAFMAMAQHGMAKELKKLGTVDVEYMRIPCEFGNKNLSIRVEEQSQKPNYLAIKFLYQGGQTDIVAVDIAEVSLSLSLKLSLSLTQVGSAHWQSMSRVKGPMWSTYRAPAGPLQIRLVVTSGYDGKWVWVRKEILSVHWTTGSVYDLGVQISDIAEDGCSSS</sequence>
<organism evidence="6 7">
    <name type="scientific">Zingiber officinale</name>
    <name type="common">Ginger</name>
    <name type="synonym">Amomum zingiber</name>
    <dbReference type="NCBI Taxonomy" id="94328"/>
    <lineage>
        <taxon>Eukaryota</taxon>
        <taxon>Viridiplantae</taxon>
        <taxon>Streptophyta</taxon>
        <taxon>Embryophyta</taxon>
        <taxon>Tracheophyta</taxon>
        <taxon>Spermatophyta</taxon>
        <taxon>Magnoliopsida</taxon>
        <taxon>Liliopsida</taxon>
        <taxon>Zingiberales</taxon>
        <taxon>Zingiberaceae</taxon>
        <taxon>Zingiber</taxon>
    </lineage>
</organism>
<keyword evidence="7" id="KW-1185">Reference proteome</keyword>
<comment type="similarity">
    <text evidence="3">Belongs to the expansin family.</text>
</comment>
<name>A0A8J5KQZ0_ZINOF</name>
<dbReference type="PROSITE" id="PS50842">
    <property type="entry name" value="EXPANSIN_EG45"/>
    <property type="match status" value="1"/>
</dbReference>
<dbReference type="PANTHER" id="PTHR31692:SF4">
    <property type="entry name" value="EXPANSIN-LIKE A1-RELATED"/>
    <property type="match status" value="1"/>
</dbReference>
<comment type="subcellular location">
    <subcellularLocation>
        <location evidence="1">Secreted</location>
    </subcellularLocation>
</comment>
<dbReference type="PROSITE" id="PS50843">
    <property type="entry name" value="EXPANSIN_CBD"/>
    <property type="match status" value="1"/>
</dbReference>
<reference evidence="6 7" key="1">
    <citation type="submission" date="2020-08" db="EMBL/GenBank/DDBJ databases">
        <title>Plant Genome Project.</title>
        <authorList>
            <person name="Zhang R.-G."/>
        </authorList>
    </citation>
    <scope>NUCLEOTIDE SEQUENCE [LARGE SCALE GENOMIC DNA]</scope>
    <source>
        <tissue evidence="6">Rhizome</tissue>
    </source>
</reference>
<dbReference type="PRINTS" id="PR01225">
    <property type="entry name" value="EXPANSNFAMLY"/>
</dbReference>
<evidence type="ECO:0000259" key="5">
    <source>
        <dbReference type="PROSITE" id="PS50843"/>
    </source>
</evidence>
<dbReference type="SMART" id="SM00837">
    <property type="entry name" value="DPBB_1"/>
    <property type="match status" value="1"/>
</dbReference>
<dbReference type="EMBL" id="JACMSC010000012">
    <property type="protein sequence ID" value="KAG6496163.1"/>
    <property type="molecule type" value="Genomic_DNA"/>
</dbReference>
<dbReference type="Gene3D" id="2.60.40.760">
    <property type="entry name" value="Expansin, cellulose-binding-like domain"/>
    <property type="match status" value="1"/>
</dbReference>
<dbReference type="InterPro" id="IPR007118">
    <property type="entry name" value="Expan_Lol_pI"/>
</dbReference>
<dbReference type="InterPro" id="IPR036908">
    <property type="entry name" value="RlpA-like_sf"/>
</dbReference>
<feature type="domain" description="Expansin-like EG45" evidence="4">
    <location>
        <begin position="23"/>
        <end position="127"/>
    </location>
</feature>
<dbReference type="Proteomes" id="UP000734854">
    <property type="component" value="Unassembled WGS sequence"/>
</dbReference>
<evidence type="ECO:0000256" key="1">
    <source>
        <dbReference type="ARBA" id="ARBA00004613"/>
    </source>
</evidence>
<dbReference type="Pfam" id="PF03330">
    <property type="entry name" value="DPBB_1"/>
    <property type="match status" value="1"/>
</dbReference>
<dbReference type="Gene3D" id="2.40.40.10">
    <property type="entry name" value="RlpA-like domain"/>
    <property type="match status" value="1"/>
</dbReference>
<feature type="domain" description="Expansin-like CBD" evidence="5">
    <location>
        <begin position="141"/>
        <end position="239"/>
    </location>
</feature>
<comment type="caution">
    <text evidence="6">The sequence shown here is derived from an EMBL/GenBank/DDBJ whole genome shotgun (WGS) entry which is preliminary data.</text>
</comment>
<dbReference type="InterPro" id="IPR009009">
    <property type="entry name" value="RlpA-like_DPBB"/>
</dbReference>
<dbReference type="InterPro" id="IPR007117">
    <property type="entry name" value="Expansin_CBD"/>
</dbReference>
<evidence type="ECO:0000256" key="3">
    <source>
        <dbReference type="RuleBase" id="RU003460"/>
    </source>
</evidence>
<dbReference type="SUPFAM" id="SSF49590">
    <property type="entry name" value="PHL pollen allergen"/>
    <property type="match status" value="1"/>
</dbReference>
<dbReference type="GO" id="GO:0005576">
    <property type="term" value="C:extracellular region"/>
    <property type="evidence" value="ECO:0007669"/>
    <property type="project" value="UniProtKB-SubCell"/>
</dbReference>
<dbReference type="InterPro" id="IPR036749">
    <property type="entry name" value="Expansin_CBD_sf"/>
</dbReference>
<gene>
    <name evidence="6" type="ORF">ZIOFF_044011</name>
</gene>
<evidence type="ECO:0000313" key="7">
    <source>
        <dbReference type="Proteomes" id="UP000734854"/>
    </source>
</evidence>
<evidence type="ECO:0008006" key="8">
    <source>
        <dbReference type="Google" id="ProtNLM"/>
    </source>
</evidence>
<dbReference type="AlphaFoldDB" id="A0A8J5KQZ0"/>
<proteinExistence type="inferred from homology"/>
<protein>
    <recommendedName>
        <fullName evidence="8">Expansin-like EG45 domain-containing protein</fullName>
    </recommendedName>
</protein>
<dbReference type="SUPFAM" id="SSF50685">
    <property type="entry name" value="Barwin-like endoglucanases"/>
    <property type="match status" value="1"/>
</dbReference>
<evidence type="ECO:0000256" key="2">
    <source>
        <dbReference type="ARBA" id="ARBA00022525"/>
    </source>
</evidence>
<accession>A0A8J5KQZ0</accession>
<evidence type="ECO:0000313" key="6">
    <source>
        <dbReference type="EMBL" id="KAG6496163.1"/>
    </source>
</evidence>